<feature type="region of interest" description="Disordered" evidence="3">
    <location>
        <begin position="1926"/>
        <end position="2011"/>
    </location>
</feature>
<feature type="compositionally biased region" description="Pro residues" evidence="3">
    <location>
        <begin position="1933"/>
        <end position="2009"/>
    </location>
</feature>
<dbReference type="PANTHER" id="PTHR48071:SF18">
    <property type="entry name" value="DELETED IN MALIGNANT BRAIN TUMORS 1 PROTEIN-RELATED"/>
    <property type="match status" value="1"/>
</dbReference>
<feature type="domain" description="GH18" evidence="8">
    <location>
        <begin position="815"/>
        <end position="1162"/>
    </location>
</feature>
<evidence type="ECO:0000259" key="7">
    <source>
        <dbReference type="PROSITE" id="PS50948"/>
    </source>
</evidence>
<gene>
    <name evidence="9" type="ORF">HYH03_015328</name>
</gene>
<dbReference type="InterPro" id="IPR013517">
    <property type="entry name" value="FG-GAP"/>
</dbReference>
<dbReference type="GO" id="GO:0008061">
    <property type="term" value="F:chitin binding"/>
    <property type="evidence" value="ECO:0007669"/>
    <property type="project" value="InterPro"/>
</dbReference>
<feature type="region of interest" description="Disordered" evidence="3">
    <location>
        <begin position="770"/>
        <end position="795"/>
    </location>
</feature>
<dbReference type="PROSITE" id="PS50287">
    <property type="entry name" value="SRCR_2"/>
    <property type="match status" value="3"/>
</dbReference>
<dbReference type="InterPro" id="IPR003609">
    <property type="entry name" value="Pan_app"/>
</dbReference>
<dbReference type="SUPFAM" id="SSF56436">
    <property type="entry name" value="C-type lectin-like"/>
    <property type="match status" value="2"/>
</dbReference>
<evidence type="ECO:0000256" key="4">
    <source>
        <dbReference type="SAM" id="SignalP"/>
    </source>
</evidence>
<evidence type="ECO:0000259" key="5">
    <source>
        <dbReference type="PROSITE" id="PS50041"/>
    </source>
</evidence>
<dbReference type="InterPro" id="IPR001190">
    <property type="entry name" value="SRCR"/>
</dbReference>
<dbReference type="Gene3D" id="3.10.50.10">
    <property type="match status" value="1"/>
</dbReference>
<dbReference type="SMART" id="SM00202">
    <property type="entry name" value="SR"/>
    <property type="match status" value="3"/>
</dbReference>
<dbReference type="CDD" id="cd00037">
    <property type="entry name" value="CLECT"/>
    <property type="match status" value="1"/>
</dbReference>
<feature type="domain" description="C-type lectin" evidence="5">
    <location>
        <begin position="1198"/>
        <end position="1343"/>
    </location>
</feature>
<name>A0A835XM75_9CHLO</name>
<dbReference type="PANTHER" id="PTHR48071">
    <property type="entry name" value="SRCR DOMAIN-CONTAINING PROTEIN"/>
    <property type="match status" value="1"/>
</dbReference>
<feature type="region of interest" description="Disordered" evidence="3">
    <location>
        <begin position="1491"/>
        <end position="1574"/>
    </location>
</feature>
<dbReference type="PRINTS" id="PR00258">
    <property type="entry name" value="SPERACTRCPTR"/>
</dbReference>
<dbReference type="InterPro" id="IPR029070">
    <property type="entry name" value="Chitinase_insertion_sf"/>
</dbReference>
<organism evidence="9 10">
    <name type="scientific">Edaphochlamys debaryana</name>
    <dbReference type="NCBI Taxonomy" id="47281"/>
    <lineage>
        <taxon>Eukaryota</taxon>
        <taxon>Viridiplantae</taxon>
        <taxon>Chlorophyta</taxon>
        <taxon>core chlorophytes</taxon>
        <taxon>Chlorophyceae</taxon>
        <taxon>CS clade</taxon>
        <taxon>Chlamydomonadales</taxon>
        <taxon>Chlamydomonadales incertae sedis</taxon>
        <taxon>Edaphochlamys</taxon>
    </lineage>
</organism>
<evidence type="ECO:0000256" key="1">
    <source>
        <dbReference type="ARBA" id="ARBA00022729"/>
    </source>
</evidence>
<keyword evidence="10" id="KW-1185">Reference proteome</keyword>
<proteinExistence type="predicted"/>
<evidence type="ECO:0008006" key="11">
    <source>
        <dbReference type="Google" id="ProtNLM"/>
    </source>
</evidence>
<dbReference type="InterPro" id="IPR036772">
    <property type="entry name" value="SRCR-like_dom_sf"/>
</dbReference>
<dbReference type="PROSITE" id="PS51910">
    <property type="entry name" value="GH18_2"/>
    <property type="match status" value="1"/>
</dbReference>
<evidence type="ECO:0000259" key="6">
    <source>
        <dbReference type="PROSITE" id="PS50287"/>
    </source>
</evidence>
<accession>A0A835XM75</accession>
<keyword evidence="1 4" id="KW-0732">Signal</keyword>
<feature type="compositionally biased region" description="Polar residues" evidence="3">
    <location>
        <begin position="1715"/>
        <end position="1726"/>
    </location>
</feature>
<dbReference type="SMART" id="SM00636">
    <property type="entry name" value="Glyco_18"/>
    <property type="match status" value="1"/>
</dbReference>
<protein>
    <recommendedName>
        <fullName evidence="11">Chitinase</fullName>
    </recommendedName>
</protein>
<feature type="chain" id="PRO_5032690818" description="Chitinase" evidence="4">
    <location>
        <begin position="33"/>
        <end position="2568"/>
    </location>
</feature>
<evidence type="ECO:0000259" key="8">
    <source>
        <dbReference type="PROSITE" id="PS51910"/>
    </source>
</evidence>
<comment type="caution">
    <text evidence="9">The sequence shown here is derived from an EMBL/GenBank/DDBJ whole genome shotgun (WGS) entry which is preliminary data.</text>
</comment>
<dbReference type="PROSITE" id="PS50948">
    <property type="entry name" value="PAN"/>
    <property type="match status" value="1"/>
</dbReference>
<dbReference type="Pfam" id="PF13517">
    <property type="entry name" value="FG-GAP_3"/>
    <property type="match status" value="1"/>
</dbReference>
<feature type="domain" description="SRCR" evidence="6">
    <location>
        <begin position="287"/>
        <end position="399"/>
    </location>
</feature>
<dbReference type="InterPro" id="IPR001304">
    <property type="entry name" value="C-type_lectin-like"/>
</dbReference>
<dbReference type="Proteomes" id="UP000612055">
    <property type="component" value="Unassembled WGS sequence"/>
</dbReference>
<feature type="domain" description="Apple" evidence="7">
    <location>
        <begin position="1611"/>
        <end position="1705"/>
    </location>
</feature>
<dbReference type="PROSITE" id="PS50041">
    <property type="entry name" value="C_TYPE_LECTIN_2"/>
    <property type="match status" value="1"/>
</dbReference>
<sequence length="2568" mass="262940">MHLPGPDAPPPARPGVWLAVLLVMTTWLFAQAGPIVTSIRLASDWQAGNGTVLEGRLEVQLGAGLPYTTVCSNGFGAEEALVICRVLGRPTAAVSVVQQAWRIYKSGPWAQSSSAPPLPSWLDGDLSPGLSWLRCGGDETALSQCAADAAGNGCSRFATIGVQCFEKEFTVRLMTGTNVSTASGKGRVEVFLGGRWGPVGDLSFGTPEAQIICRQLGMTSIGAVALTGPRHKYGQGDNSTGAQRIRSLHCDGSEPDIGACRRNTEPSADAAVSSSAAVECGEVSFSARLVDGRYPSEGRLEVFVGGVVGGGGMWGSVCSTGFSQTEMRVLCAQMGFRLTADLGASFFNVTAPADRPVLITGLACGGGEASIADCARTVVPDGGGGGACAGGSVVGLQCLRYSVPPARSEPRALCADPWASGLTVTPAPGASALLVGRMRPPSAEDATSQDVLLVTYRPDGTLTGHLVYGNPWTSTFGADEAVSFGSPSARPEDMQLADVNGDGRDDLVLLFSDHVQVARSTGASSFASLTTWLHDAGARLDPSNTTTRVQTFVDVTGDGAADLVFFDADQMRVAYYPSDASGAFVDDVDGDGITWIDVAGALGARCSALGEECYLLVTDVDVDGLADVLVMLLDRRTPDTEDFTTLVLLSPPAPLDWYLAEPASFPRGACTAALEVFVGNFVGPQGSEDGSVSGSASPQLGCLSGVDLRLHLAGRGAWGALPLPGVARLAVRDVNKDGRDDLVVLAEAGSLYLLSTGSAFRAPLSTAQHDAPASLSMPSPRMPALGETDSTSGVPPPPRAVLESAPVELRCGPPSRVVAYVSNRRLDPSPRCQGVAAQGGPDAVARAAAGASHVIFASVVPSLEGLNASFRSDADRRLLANLPGLVKAANPGAQLLLSVGGRGGGDGDLPGIALGPQSQQRFAAAVGDLVDALGFDGAELDWPSLTEEQVPGFTALAAALGAELAVRGRALALALGPSEAFLAVPWAQMRELVELFNFKAFDLDGDEAVGALPYIEAPLYDCLEANGFSVATMLDKLLASGVPSARLALVASAMGRSYLLDSDGFVAGAGPPGPCLGLEGLLDQAELRLLVPPGAARLHREALTLYSGYGANGWTHFDSEHTASTKVCFARAHCLGGVGLWDADGDSYGTLLAAMAREVRADPAMCARFAPPACANTVSARGSSTADDEGAPELVATLGDAEYRLYQTRRTWADAAEACTAAGGALADVRSGGEAAVLFSLLTGWAFGGSLGGEDLYEGRDVYVWLGASDAEQEGRFKWRDGSDLTFTQWAEGQPDGRYGGEDCVAASFRLAGSLGSGLREVVSPRASWLDVGCSLALPFICRAPRSQASGFPEPLRLPTPTATLLTFPPAAGGSGGAGFGGEGPLLTMAEASRLCRAMGAELPSLTDPYVTDALLGVAGNASTQLPGLPPLFWLGLRSFGDGQAFWSDGTFAPDSMLNAWSADDFGDAACAALVQQDGVEAALEMGVRGYWDGSPIDEADPVPPPPPPTPPPSSPPQPRPPSPDPPRPSPVPPGSRSQPPSPPTSPAIPFPPELFNPPDAPPPPFAPPSPATAYPSRLRRGIYSLSCQERLPVVCQQGAPRVSLDAEFHCLTRASGEALVIPGQLLPAASLSPVGAGNPSNVYSEAQCAAACLANALCVYYTFLPSTVTTAPTRCYLMGRPGYGPGAYTPLNNNNAFALRTKSCFRSSSLFSSGTQPLTSTSPPSDGSADGTDGSPTSSAAVLASAQAPDLLSPVLGWPAPPATPGPQAVAGPQSFSLLCGRDSPAPLLGRVVLAVDNATGAIQDVGAACTGLWPGVEQHVWGVRGPGVSALEADCGGAVVAGIGGLYDSAGICQLSVTCADGKTLQLGDLSSPLRPCATPSSFAFVCPAGYVGSGLLGTALINLAAPSSRGVNHLATLQLACRPAPTSGLAPPPPSPPPPSPPPRPPSPGPRPPSPRPTPPAPPPRPPTPPAPSPKPSPPLPPPRPPSPPPALPPSPPPPRPPPPPLNVTTGAPACPSCSSVYGDYSSDSPWYGTKAQGSLSCPDGYVISSLTQILLGPAGGFAAEAANVFPVMGLGGSCAPLQIPAAEQLAAISLGVTAPPAASSAVYANVSRACAWTGAGSPPVGIRQLVGLFSPWKATRPGYIASMALQCSSVAAVLQPPVAPNAAFQRWSFSCPDGEALQEVSWTRQVLPAAGSTPERPFLSSLVFMCTRVAQMPAPLTAGSSGDFTGAQRTGLIAWRLLCPVGPGSYVTAVYGRLDAPPPGGLPTATIVRDVGIVCSGPVVTKVSSIPTNATASSVAFMPSACPLGVAALTGRSMALPSAPAAPGVLLSLDALCWDTLSHTRQLSYTTSTAGDSSQPQQVPYAEFCPDSQVVVGLQGLRSALGYLMGVKLICNDAPSDGTPDGPTATSAQLPMVGPPPALGSDPFKHECPLGSRVVAISARVDGRRQLLDLGLQCDAPSWAAAATAGRTSTPSVRPGLSNDSTVAFEAQCPLGFAGVSAGAGYGTDVWAADGSLMPVANAALPYTGGTAQLYDILLDWSQARDFCRQAHRQPCVAGRSGYT</sequence>
<feature type="domain" description="SRCR" evidence="6">
    <location>
        <begin position="39"/>
        <end position="165"/>
    </location>
</feature>
<evidence type="ECO:0000313" key="9">
    <source>
        <dbReference type="EMBL" id="KAG2486015.1"/>
    </source>
</evidence>
<dbReference type="InterPro" id="IPR016186">
    <property type="entry name" value="C-type_lectin-like/link_sf"/>
</dbReference>
<dbReference type="GO" id="GO:0016020">
    <property type="term" value="C:membrane"/>
    <property type="evidence" value="ECO:0007669"/>
    <property type="project" value="InterPro"/>
</dbReference>
<dbReference type="SUPFAM" id="SSF56487">
    <property type="entry name" value="SRCR-like"/>
    <property type="match status" value="3"/>
</dbReference>
<dbReference type="SMART" id="SM00034">
    <property type="entry name" value="CLECT"/>
    <property type="match status" value="2"/>
</dbReference>
<dbReference type="Pfam" id="PF00704">
    <property type="entry name" value="Glyco_hydro_18"/>
    <property type="match status" value="1"/>
</dbReference>
<feature type="signal peptide" evidence="4">
    <location>
        <begin position="1"/>
        <end position="32"/>
    </location>
</feature>
<evidence type="ECO:0000256" key="3">
    <source>
        <dbReference type="SAM" id="MobiDB-lite"/>
    </source>
</evidence>
<dbReference type="EMBL" id="JAEHOE010000119">
    <property type="protein sequence ID" value="KAG2486015.1"/>
    <property type="molecule type" value="Genomic_DNA"/>
</dbReference>
<keyword evidence="2" id="KW-1015">Disulfide bond</keyword>
<feature type="domain" description="SRCR" evidence="6">
    <location>
        <begin position="171"/>
        <end position="281"/>
    </location>
</feature>
<evidence type="ECO:0000256" key="2">
    <source>
        <dbReference type="ARBA" id="ARBA00023157"/>
    </source>
</evidence>
<feature type="compositionally biased region" description="Pro residues" evidence="3">
    <location>
        <begin position="1502"/>
        <end position="1571"/>
    </location>
</feature>
<dbReference type="SUPFAM" id="SSF69318">
    <property type="entry name" value="Integrin alpha N-terminal domain"/>
    <property type="match status" value="1"/>
</dbReference>
<dbReference type="Gene3D" id="3.10.100.10">
    <property type="entry name" value="Mannose-Binding Protein A, subunit A"/>
    <property type="match status" value="2"/>
</dbReference>
<dbReference type="Pfam" id="PF00059">
    <property type="entry name" value="Lectin_C"/>
    <property type="match status" value="1"/>
</dbReference>
<dbReference type="Gene3D" id="3.10.250.10">
    <property type="entry name" value="SRCR-like domain"/>
    <property type="match status" value="3"/>
</dbReference>
<dbReference type="InterPro" id="IPR016187">
    <property type="entry name" value="CTDL_fold"/>
</dbReference>
<evidence type="ECO:0000313" key="10">
    <source>
        <dbReference type="Proteomes" id="UP000612055"/>
    </source>
</evidence>
<dbReference type="Pfam" id="PF00530">
    <property type="entry name" value="SRCR"/>
    <property type="match status" value="3"/>
</dbReference>
<dbReference type="GO" id="GO:0005975">
    <property type="term" value="P:carbohydrate metabolic process"/>
    <property type="evidence" value="ECO:0007669"/>
    <property type="project" value="InterPro"/>
</dbReference>
<dbReference type="OrthoDB" id="8950604at2759"/>
<dbReference type="InterPro" id="IPR001223">
    <property type="entry name" value="Glyco_hydro18_cat"/>
</dbReference>
<dbReference type="InterPro" id="IPR028994">
    <property type="entry name" value="Integrin_alpha_N"/>
</dbReference>
<dbReference type="Gene3D" id="3.20.20.80">
    <property type="entry name" value="Glycosidases"/>
    <property type="match status" value="1"/>
</dbReference>
<reference evidence="9" key="1">
    <citation type="journal article" date="2020" name="bioRxiv">
        <title>Comparative genomics of Chlamydomonas.</title>
        <authorList>
            <person name="Craig R.J."/>
            <person name="Hasan A.R."/>
            <person name="Ness R.W."/>
            <person name="Keightley P.D."/>
        </authorList>
    </citation>
    <scope>NUCLEOTIDE SEQUENCE</scope>
    <source>
        <strain evidence="9">CCAP 11/70</strain>
    </source>
</reference>
<feature type="region of interest" description="Disordered" evidence="3">
    <location>
        <begin position="1713"/>
        <end position="1741"/>
    </location>
</feature>
<dbReference type="SUPFAM" id="SSF51445">
    <property type="entry name" value="(Trans)glycosidases"/>
    <property type="match status" value="1"/>
</dbReference>
<dbReference type="InterPro" id="IPR017853">
    <property type="entry name" value="GH"/>
</dbReference>
<dbReference type="InterPro" id="IPR011583">
    <property type="entry name" value="Chitinase_II/V-like_cat"/>
</dbReference>